<keyword evidence="3" id="KW-0347">Helicase</keyword>
<dbReference type="InterPro" id="IPR045055">
    <property type="entry name" value="DNA2/NAM7-like"/>
</dbReference>
<dbReference type="PANTHER" id="PTHR10887">
    <property type="entry name" value="DNA2/NAM7 HELICASE FAMILY"/>
    <property type="match status" value="1"/>
</dbReference>
<keyword evidence="3" id="KW-0378">Hydrolase</keyword>
<evidence type="ECO:0000259" key="2">
    <source>
        <dbReference type="Pfam" id="PF13087"/>
    </source>
</evidence>
<sequence length="1074" mass="125100">MDKNNYDFLLTNLLDINNNDSSLYCSVDNEKFFDIFKMSGEKTFEKICSRHDFNILFNEFGHKDLMEKVRLSQTPEEVFAHYTDFDLQVPEESVEKIQTDFEHERQQLVTSLETRFQKSITKWKKILKKAQDINIETNIWPLHVGFFFVGVNTEKKEIFAPLFFKEVTIEVKNSQVYLKSASEVKVNSKLVAFLQQFGYSLDTTSYDFTNKSIYDVYNYFKNSWNKIFKIPENFKAQIPKVTANFLDKNIVFHEGLILGFFNVSSGYLWNQMKKIIENDELDEILATNFNKNTYRNKVDDVIFNKNFKLFKIQKTNFSQDCATVSALYQDTVIWGPPGTGKSQTISNLLANILSRDRTALVVSQKRAALEVLRTRLKDLSIFCIFILNDKNLKLDVFYDPLKNFLNKVENFKDVAPEDNFEIMPRIAKRYVELAREVKNIPDYENVISTYGTMFAAEINQETIEDLKQLDPYLKYNINPSSNDYAEIVKELYELNLEKKQNAVFSMINFYPKNIKEAASLIAKNPNLLKIDINGAIKNIHTIDIDSLKKIDEFYKFQLNNKTMEINSSKTLAKMLIKRTVDKMSSFTEEEQKEYRDFALSVRSGNMKPFKFFHRHKNMIKKLFSIIVTTPDTDLSMWNKNEFDYAVLDESSQIFLEKGIPILYLAKRKILAGDDKQMQPTKWFSASYATEEDDDFGNIESLLDYALARGVYKVLLDKNYRSKRASLMTFSSKLFYDSKLDVIDDYLIDNKEKTIEVIQTDGIWDNSLNEKEANLAIEKVLENIDKYKKVILLVFNAKQQEYIFNKIFAEYPELESALQEDRLSLKNIENIQGDEADLVIISVVYDATTNLSSTYVARPGGKNALNVAISRAKEKMIVIKSIFADDIKLNETSSKDLIVLREWLRFLDLNETKKKNYIDTTVHDDWTRTTDIDTSLTVIDEIYRGLQPLVKKYSEVSIEVEHSIGTKKISIALVEEQTKNIIVGFMIDDYPYAGDGKQYIKFFDKLNFLYSKNYPILLVSEIDWKVNKKAIVEDVENRIKKYFGYTENKIQEITIPQNQEVTQEIELSENPFDEI</sequence>
<dbReference type="GO" id="GO:0016787">
    <property type="term" value="F:hydrolase activity"/>
    <property type="evidence" value="ECO:0007669"/>
    <property type="project" value="UniProtKB-KW"/>
</dbReference>
<reference evidence="3" key="1">
    <citation type="submission" date="2024-03" db="EMBL/GenBank/DDBJ databases">
        <title>Complete genome sequence of Mycoplasma gypis type strain B1/T1.</title>
        <authorList>
            <person name="Spergser J."/>
        </authorList>
    </citation>
    <scope>NUCLEOTIDE SEQUENCE [LARGE SCALE GENOMIC DNA]</scope>
    <source>
        <strain evidence="3">B1/T1</strain>
    </source>
</reference>
<keyword evidence="3" id="KW-0067">ATP-binding</keyword>
<keyword evidence="3" id="KW-0547">Nucleotide-binding</keyword>
<organism evidence="3 4">
    <name type="scientific">[Mycoplasma] gypis</name>
    <dbReference type="NCBI Taxonomy" id="92404"/>
    <lineage>
        <taxon>Bacteria</taxon>
        <taxon>Bacillati</taxon>
        <taxon>Mycoplasmatota</taxon>
        <taxon>Mycoplasmoidales</taxon>
        <taxon>Metamycoplasmataceae</taxon>
        <taxon>Metamycoplasma</taxon>
    </lineage>
</organism>
<dbReference type="EC" id="3.6.4.-" evidence="3"/>
<dbReference type="InterPro" id="IPR025103">
    <property type="entry name" value="DUF4011"/>
</dbReference>
<feature type="domain" description="DNA2/NAM7 helicase helicase" evidence="1">
    <location>
        <begin position="315"/>
        <end position="680"/>
    </location>
</feature>
<accession>A0ABZ2RVN1</accession>
<evidence type="ECO:0000259" key="1">
    <source>
        <dbReference type="Pfam" id="PF13086"/>
    </source>
</evidence>
<dbReference type="EMBL" id="CP148066">
    <property type="protein sequence ID" value="WXL28369.1"/>
    <property type="molecule type" value="Genomic_DNA"/>
</dbReference>
<gene>
    <name evidence="3" type="ORF">WG616_03330</name>
</gene>
<proteinExistence type="predicted"/>
<evidence type="ECO:0000313" key="3">
    <source>
        <dbReference type="EMBL" id="WXL28369.1"/>
    </source>
</evidence>
<evidence type="ECO:0000313" key="4">
    <source>
        <dbReference type="Proteomes" id="UP001460679"/>
    </source>
</evidence>
<feature type="domain" description="DNA2/NAM7 helicase-like C-terminal" evidence="2">
    <location>
        <begin position="700"/>
        <end position="878"/>
    </location>
</feature>
<dbReference type="Pfam" id="PF13195">
    <property type="entry name" value="DUF4011"/>
    <property type="match status" value="1"/>
</dbReference>
<protein>
    <submittedName>
        <fullName evidence="3">DEAD/DEAH box helicase</fullName>
        <ecNumber evidence="3">3.6.4.-</ecNumber>
    </submittedName>
</protein>
<dbReference type="InterPro" id="IPR041679">
    <property type="entry name" value="DNA2/NAM7-like_C"/>
</dbReference>
<dbReference type="Pfam" id="PF13087">
    <property type="entry name" value="AAA_12"/>
    <property type="match status" value="1"/>
</dbReference>
<dbReference type="RefSeq" id="WP_205499291.1">
    <property type="nucleotide sequence ID" value="NZ_CP148066.1"/>
</dbReference>
<dbReference type="CDD" id="cd18808">
    <property type="entry name" value="SF1_C_Upf1"/>
    <property type="match status" value="1"/>
</dbReference>
<dbReference type="SUPFAM" id="SSF52540">
    <property type="entry name" value="P-loop containing nucleoside triphosphate hydrolases"/>
    <property type="match status" value="1"/>
</dbReference>
<dbReference type="Pfam" id="PF13086">
    <property type="entry name" value="AAA_11"/>
    <property type="match status" value="1"/>
</dbReference>
<dbReference type="GO" id="GO:0004386">
    <property type="term" value="F:helicase activity"/>
    <property type="evidence" value="ECO:0007669"/>
    <property type="project" value="UniProtKB-KW"/>
</dbReference>
<dbReference type="InterPro" id="IPR041677">
    <property type="entry name" value="DNA2/NAM7_AAA_11"/>
</dbReference>
<dbReference type="InterPro" id="IPR047187">
    <property type="entry name" value="SF1_C_Upf1"/>
</dbReference>
<dbReference type="InterPro" id="IPR027417">
    <property type="entry name" value="P-loop_NTPase"/>
</dbReference>
<keyword evidence="4" id="KW-1185">Reference proteome</keyword>
<name>A0ABZ2RVN1_9BACT</name>
<dbReference type="Proteomes" id="UP001460679">
    <property type="component" value="Chromosome"/>
</dbReference>
<dbReference type="Gene3D" id="3.40.50.300">
    <property type="entry name" value="P-loop containing nucleotide triphosphate hydrolases"/>
    <property type="match status" value="2"/>
</dbReference>